<reference evidence="3 4" key="1">
    <citation type="submission" date="2019-02" db="EMBL/GenBank/DDBJ databases">
        <title>Deep-cultivation of Planctomycetes and their phenomic and genomic characterization uncovers novel biology.</title>
        <authorList>
            <person name="Wiegand S."/>
            <person name="Jogler M."/>
            <person name="Boedeker C."/>
            <person name="Pinto D."/>
            <person name="Vollmers J."/>
            <person name="Rivas-Marin E."/>
            <person name="Kohn T."/>
            <person name="Peeters S.H."/>
            <person name="Heuer A."/>
            <person name="Rast P."/>
            <person name="Oberbeckmann S."/>
            <person name="Bunk B."/>
            <person name="Jeske O."/>
            <person name="Meyerdierks A."/>
            <person name="Storesund J.E."/>
            <person name="Kallscheuer N."/>
            <person name="Luecker S."/>
            <person name="Lage O.M."/>
            <person name="Pohl T."/>
            <person name="Merkel B.J."/>
            <person name="Hornburger P."/>
            <person name="Mueller R.-W."/>
            <person name="Bruemmer F."/>
            <person name="Labrenz M."/>
            <person name="Spormann A.M."/>
            <person name="Op Den Camp H."/>
            <person name="Overmann J."/>
            <person name="Amann R."/>
            <person name="Jetten M.S.M."/>
            <person name="Mascher T."/>
            <person name="Medema M.H."/>
            <person name="Devos D.P."/>
            <person name="Kaster A.-K."/>
            <person name="Ovreas L."/>
            <person name="Rohde M."/>
            <person name="Galperin M.Y."/>
            <person name="Jogler C."/>
        </authorList>
    </citation>
    <scope>NUCLEOTIDE SEQUENCE [LARGE SCALE GENOMIC DNA]</scope>
    <source>
        <strain evidence="3 4">Pla123a</strain>
    </source>
</reference>
<dbReference type="SUPFAM" id="SSF55729">
    <property type="entry name" value="Acyl-CoA N-acyltransferases (Nat)"/>
    <property type="match status" value="1"/>
</dbReference>
<dbReference type="AlphaFoldDB" id="A0A5C5ZDT7"/>
<keyword evidence="3" id="KW-0808">Transferase</keyword>
<dbReference type="Gene3D" id="3.40.50.300">
    <property type="entry name" value="P-loop containing nucleotide triphosphate hydrolases"/>
    <property type="match status" value="1"/>
</dbReference>
<evidence type="ECO:0000259" key="2">
    <source>
        <dbReference type="PROSITE" id="PS51186"/>
    </source>
</evidence>
<dbReference type="EMBL" id="SJPO01000001">
    <property type="protein sequence ID" value="TWT85579.1"/>
    <property type="molecule type" value="Genomic_DNA"/>
</dbReference>
<proteinExistence type="predicted"/>
<dbReference type="CDD" id="cd00267">
    <property type="entry name" value="ABC_ATPase"/>
    <property type="match status" value="1"/>
</dbReference>
<protein>
    <submittedName>
        <fullName evidence="3">Acetyltransferase (GNAT) family protein</fullName>
    </submittedName>
</protein>
<feature type="compositionally biased region" description="Pro residues" evidence="1">
    <location>
        <begin position="401"/>
        <end position="410"/>
    </location>
</feature>
<name>A0A5C5ZDT7_9BACT</name>
<gene>
    <name evidence="3" type="ORF">Pla123a_03860</name>
</gene>
<feature type="region of interest" description="Disordered" evidence="1">
    <location>
        <begin position="388"/>
        <end position="410"/>
    </location>
</feature>
<dbReference type="InterPro" id="IPR003593">
    <property type="entry name" value="AAA+_ATPase"/>
</dbReference>
<dbReference type="OrthoDB" id="256817at2"/>
<dbReference type="PROSITE" id="PS51186">
    <property type="entry name" value="GNAT"/>
    <property type="match status" value="1"/>
</dbReference>
<feature type="domain" description="N-acetyltransferase" evidence="2">
    <location>
        <begin position="226"/>
        <end position="378"/>
    </location>
</feature>
<accession>A0A5C5ZDT7</accession>
<sequence length="410" mass="45589">MPRVDAVVECPVHDSFRVQQAAGLFDVPLGERASERFTVELPDLADDWQIGLIVGPSGSGKTTVARHAYGERLFKSADWPADRAVVDAFDPLPVRQTVGLFTAVGFSSPPSWVKPYRVLSRGEQFRCDLARALAIADCRLGTVDSSDSAPIKSAIRNPQSEIPLVVFDEFTSVVDRNVARVCSAAVAKAIRSGRVQKRFVAVTCHYDVAAWLTPDWTLDMADCRLARGCLRRPRIRLEIHRCRLEAWRLFARHHYLTGSLAPQARCYLATWDGAPVAFCATLPVIGRKGHRRFTRIVTLPDYQGIGIGSRVVEAVAQLHREEGLRISVTSSHPALIQHCKASPYWRTSNVKRNRQRHAGTHLHPNYRDCTGRMVVSFEYVGPTAGAVGCSPSKPELRSQPNPSPRRQPWD</sequence>
<evidence type="ECO:0000313" key="3">
    <source>
        <dbReference type="EMBL" id="TWT85579.1"/>
    </source>
</evidence>
<evidence type="ECO:0000313" key="4">
    <source>
        <dbReference type="Proteomes" id="UP000318478"/>
    </source>
</evidence>
<dbReference type="Pfam" id="PF00583">
    <property type="entry name" value="Acetyltransf_1"/>
    <property type="match status" value="1"/>
</dbReference>
<dbReference type="InterPro" id="IPR027417">
    <property type="entry name" value="P-loop_NTPase"/>
</dbReference>
<dbReference type="InterPro" id="IPR000182">
    <property type="entry name" value="GNAT_dom"/>
</dbReference>
<dbReference type="Gene3D" id="3.40.630.30">
    <property type="match status" value="1"/>
</dbReference>
<evidence type="ECO:0000256" key="1">
    <source>
        <dbReference type="SAM" id="MobiDB-lite"/>
    </source>
</evidence>
<dbReference type="GO" id="GO:0016747">
    <property type="term" value="F:acyltransferase activity, transferring groups other than amino-acyl groups"/>
    <property type="evidence" value="ECO:0007669"/>
    <property type="project" value="InterPro"/>
</dbReference>
<dbReference type="RefSeq" id="WP_146583836.1">
    <property type="nucleotide sequence ID" value="NZ_SJPO01000001.1"/>
</dbReference>
<keyword evidence="4" id="KW-1185">Reference proteome</keyword>
<dbReference type="SUPFAM" id="SSF52540">
    <property type="entry name" value="P-loop containing nucleoside triphosphate hydrolases"/>
    <property type="match status" value="1"/>
</dbReference>
<organism evidence="3 4">
    <name type="scientific">Posidoniimonas polymericola</name>
    <dbReference type="NCBI Taxonomy" id="2528002"/>
    <lineage>
        <taxon>Bacteria</taxon>
        <taxon>Pseudomonadati</taxon>
        <taxon>Planctomycetota</taxon>
        <taxon>Planctomycetia</taxon>
        <taxon>Pirellulales</taxon>
        <taxon>Lacipirellulaceae</taxon>
        <taxon>Posidoniimonas</taxon>
    </lineage>
</organism>
<dbReference type="InterPro" id="IPR016181">
    <property type="entry name" value="Acyl_CoA_acyltransferase"/>
</dbReference>
<comment type="caution">
    <text evidence="3">The sequence shown here is derived from an EMBL/GenBank/DDBJ whole genome shotgun (WGS) entry which is preliminary data.</text>
</comment>
<dbReference type="Proteomes" id="UP000318478">
    <property type="component" value="Unassembled WGS sequence"/>
</dbReference>
<dbReference type="SMART" id="SM00382">
    <property type="entry name" value="AAA"/>
    <property type="match status" value="1"/>
</dbReference>
<dbReference type="CDD" id="cd04301">
    <property type="entry name" value="NAT_SF"/>
    <property type="match status" value="1"/>
</dbReference>